<keyword evidence="6" id="KW-1185">Reference proteome</keyword>
<dbReference type="InterPro" id="IPR020449">
    <property type="entry name" value="Tscrpt_reg_AraC-type_HTH"/>
</dbReference>
<dbReference type="RefSeq" id="WP_281275333.1">
    <property type="nucleotide sequence ID" value="NZ_SNVV01000001.1"/>
</dbReference>
<evidence type="ECO:0000256" key="2">
    <source>
        <dbReference type="ARBA" id="ARBA00023125"/>
    </source>
</evidence>
<evidence type="ECO:0000259" key="4">
    <source>
        <dbReference type="PROSITE" id="PS01124"/>
    </source>
</evidence>
<dbReference type="SMART" id="SM00342">
    <property type="entry name" value="HTH_ARAC"/>
    <property type="match status" value="1"/>
</dbReference>
<gene>
    <name evidence="5" type="ORF">C7389_101345</name>
</gene>
<dbReference type="SUPFAM" id="SSF46689">
    <property type="entry name" value="Homeodomain-like"/>
    <property type="match status" value="1"/>
</dbReference>
<proteinExistence type="predicted"/>
<dbReference type="Pfam" id="PF12833">
    <property type="entry name" value="HTH_18"/>
    <property type="match status" value="1"/>
</dbReference>
<dbReference type="Gene3D" id="1.10.10.60">
    <property type="entry name" value="Homeodomain-like"/>
    <property type="match status" value="1"/>
</dbReference>
<feature type="domain" description="HTH araC/xylS-type" evidence="4">
    <location>
        <begin position="1"/>
        <end position="85"/>
    </location>
</feature>
<accession>A0A4R6EGM7</accession>
<comment type="caution">
    <text evidence="5">The sequence shown here is derived from an EMBL/GenBank/DDBJ whole genome shotgun (WGS) entry which is preliminary data.</text>
</comment>
<dbReference type="InterPro" id="IPR018062">
    <property type="entry name" value="HTH_AraC-typ_CS"/>
</dbReference>
<protein>
    <submittedName>
        <fullName evidence="5">Helix-turn-helix protein</fullName>
    </submittedName>
</protein>
<reference evidence="5 6" key="1">
    <citation type="submission" date="2019-03" db="EMBL/GenBank/DDBJ databases">
        <title>Genomic Encyclopedia of Type Strains, Phase IV (KMG-IV): sequencing the most valuable type-strain genomes for metagenomic binning, comparative biology and taxonomic classification.</title>
        <authorList>
            <person name="Goeker M."/>
        </authorList>
    </citation>
    <scope>NUCLEOTIDE SEQUENCE [LARGE SCALE GENOMIC DNA]</scope>
    <source>
        <strain evidence="5 6">DSM 12121</strain>
    </source>
</reference>
<name>A0A4R6EGM7_9RHOO</name>
<dbReference type="PROSITE" id="PS00041">
    <property type="entry name" value="HTH_ARAC_FAMILY_1"/>
    <property type="match status" value="1"/>
</dbReference>
<dbReference type="GO" id="GO:0003700">
    <property type="term" value="F:DNA-binding transcription factor activity"/>
    <property type="evidence" value="ECO:0007669"/>
    <property type="project" value="InterPro"/>
</dbReference>
<dbReference type="InterPro" id="IPR009057">
    <property type="entry name" value="Homeodomain-like_sf"/>
</dbReference>
<dbReference type="Proteomes" id="UP000295129">
    <property type="component" value="Unassembled WGS sequence"/>
</dbReference>
<dbReference type="PRINTS" id="PR00032">
    <property type="entry name" value="HTHARAC"/>
</dbReference>
<keyword evidence="1" id="KW-0805">Transcription regulation</keyword>
<keyword evidence="3" id="KW-0804">Transcription</keyword>
<dbReference type="PANTHER" id="PTHR43280">
    <property type="entry name" value="ARAC-FAMILY TRANSCRIPTIONAL REGULATOR"/>
    <property type="match status" value="1"/>
</dbReference>
<organism evidence="5 6">
    <name type="scientific">Azoarcus indigens</name>
    <dbReference type="NCBI Taxonomy" id="29545"/>
    <lineage>
        <taxon>Bacteria</taxon>
        <taxon>Pseudomonadati</taxon>
        <taxon>Pseudomonadota</taxon>
        <taxon>Betaproteobacteria</taxon>
        <taxon>Rhodocyclales</taxon>
        <taxon>Zoogloeaceae</taxon>
        <taxon>Azoarcus</taxon>
    </lineage>
</organism>
<sequence length="85" mass="9566">MDLAAVAGYLNLAPRMLQALFKEQGRTFTGHLPEQRLLAAERQLACNGRTRVSEIAYAVGFSDLSYFNRAFRRRFGMTPGERRGA</sequence>
<keyword evidence="2" id="KW-0238">DNA-binding</keyword>
<dbReference type="EMBL" id="SNVV01000001">
    <property type="protein sequence ID" value="TDN56963.1"/>
    <property type="molecule type" value="Genomic_DNA"/>
</dbReference>
<dbReference type="InterPro" id="IPR018060">
    <property type="entry name" value="HTH_AraC"/>
</dbReference>
<evidence type="ECO:0000256" key="1">
    <source>
        <dbReference type="ARBA" id="ARBA00023015"/>
    </source>
</evidence>
<dbReference type="AlphaFoldDB" id="A0A4R6EGM7"/>
<evidence type="ECO:0000256" key="3">
    <source>
        <dbReference type="ARBA" id="ARBA00023163"/>
    </source>
</evidence>
<evidence type="ECO:0000313" key="5">
    <source>
        <dbReference type="EMBL" id="TDN56963.1"/>
    </source>
</evidence>
<dbReference type="GO" id="GO:0043565">
    <property type="term" value="F:sequence-specific DNA binding"/>
    <property type="evidence" value="ECO:0007669"/>
    <property type="project" value="InterPro"/>
</dbReference>
<dbReference type="PANTHER" id="PTHR43280:SF31">
    <property type="entry name" value="TRANSCRIPTIONAL REGULATORY PROTEIN"/>
    <property type="match status" value="1"/>
</dbReference>
<dbReference type="PROSITE" id="PS01124">
    <property type="entry name" value="HTH_ARAC_FAMILY_2"/>
    <property type="match status" value="1"/>
</dbReference>
<evidence type="ECO:0000313" key="6">
    <source>
        <dbReference type="Proteomes" id="UP000295129"/>
    </source>
</evidence>